<feature type="region of interest" description="Disordered" evidence="3">
    <location>
        <begin position="374"/>
        <end position="425"/>
    </location>
</feature>
<dbReference type="InterPro" id="IPR036546">
    <property type="entry name" value="MED15_KIX"/>
</dbReference>
<feature type="transmembrane region" description="Helical" evidence="4">
    <location>
        <begin position="537"/>
        <end position="556"/>
    </location>
</feature>
<comment type="subcellular location">
    <subcellularLocation>
        <location evidence="1">Nucleus</location>
    </subcellularLocation>
</comment>
<dbReference type="InterPro" id="IPR044661">
    <property type="entry name" value="MED15a/b/c-like"/>
</dbReference>
<dbReference type="OrthoDB" id="1912459at2759"/>
<evidence type="ECO:0000313" key="6">
    <source>
        <dbReference type="EMBL" id="KAF9596252.1"/>
    </source>
</evidence>
<evidence type="ECO:0000256" key="4">
    <source>
        <dbReference type="SAM" id="Phobius"/>
    </source>
</evidence>
<comment type="caution">
    <text evidence="6">The sequence shown here is derived from an EMBL/GenBank/DDBJ whole genome shotgun (WGS) entry which is preliminary data.</text>
</comment>
<gene>
    <name evidence="6" type="ORF">IFM89_008415</name>
</gene>
<feature type="compositionally biased region" description="Polar residues" evidence="3">
    <location>
        <begin position="473"/>
        <end position="483"/>
    </location>
</feature>
<evidence type="ECO:0000256" key="3">
    <source>
        <dbReference type="SAM" id="MobiDB-lite"/>
    </source>
</evidence>
<keyword evidence="4" id="KW-0812">Transmembrane</keyword>
<dbReference type="PANTHER" id="PTHR33137:SF4">
    <property type="entry name" value="MEDIATOR OF RNA POLYMERASE II TRANSCRIPTION SUBUNIT 15A-RELATED"/>
    <property type="match status" value="1"/>
</dbReference>
<evidence type="ECO:0000313" key="7">
    <source>
        <dbReference type="Proteomes" id="UP000631114"/>
    </source>
</evidence>
<dbReference type="Proteomes" id="UP000631114">
    <property type="component" value="Unassembled WGS sequence"/>
</dbReference>
<keyword evidence="4" id="KW-1133">Transmembrane helix</keyword>
<organism evidence="6 7">
    <name type="scientific">Coptis chinensis</name>
    <dbReference type="NCBI Taxonomy" id="261450"/>
    <lineage>
        <taxon>Eukaryota</taxon>
        <taxon>Viridiplantae</taxon>
        <taxon>Streptophyta</taxon>
        <taxon>Embryophyta</taxon>
        <taxon>Tracheophyta</taxon>
        <taxon>Spermatophyta</taxon>
        <taxon>Magnoliopsida</taxon>
        <taxon>Ranunculales</taxon>
        <taxon>Ranunculaceae</taxon>
        <taxon>Coptidoideae</taxon>
        <taxon>Coptis</taxon>
    </lineage>
</organism>
<dbReference type="AlphaFoldDB" id="A0A835HDG6"/>
<dbReference type="Gene3D" id="1.10.246.20">
    <property type="entry name" value="Coactivator CBP, KIX domain"/>
    <property type="match status" value="1"/>
</dbReference>
<evidence type="ECO:0000256" key="1">
    <source>
        <dbReference type="ARBA" id="ARBA00004123"/>
    </source>
</evidence>
<dbReference type="FunFam" id="1.10.246.20:FF:000003">
    <property type="entry name" value="Mediator of RNA polymerase II transcription subunit 15a"/>
    <property type="match status" value="1"/>
</dbReference>
<dbReference type="SUPFAM" id="SSF47040">
    <property type="entry name" value="Kix domain of CBP (creb binding protein)"/>
    <property type="match status" value="1"/>
</dbReference>
<feature type="region of interest" description="Disordered" evidence="3">
    <location>
        <begin position="277"/>
        <end position="357"/>
    </location>
</feature>
<dbReference type="GO" id="GO:0005634">
    <property type="term" value="C:nucleus"/>
    <property type="evidence" value="ECO:0007669"/>
    <property type="project" value="UniProtKB-SubCell"/>
</dbReference>
<dbReference type="Pfam" id="PF16987">
    <property type="entry name" value="KIX_2"/>
    <property type="match status" value="1"/>
</dbReference>
<feature type="compositionally biased region" description="Polar residues" evidence="3">
    <location>
        <begin position="323"/>
        <end position="345"/>
    </location>
</feature>
<dbReference type="GO" id="GO:0031490">
    <property type="term" value="F:chromatin DNA binding"/>
    <property type="evidence" value="ECO:0007669"/>
    <property type="project" value="InterPro"/>
</dbReference>
<name>A0A835HDG6_9MAGN</name>
<keyword evidence="4" id="KW-0472">Membrane</keyword>
<dbReference type="GO" id="GO:0003713">
    <property type="term" value="F:transcription coactivator activity"/>
    <property type="evidence" value="ECO:0007669"/>
    <property type="project" value="InterPro"/>
</dbReference>
<sequence length="557" mass="61175">MDVTAPDWRTALQPDSRHRIVNKIMDGLKRKVPMISGPEVINELNKIAVMFEEKSYMAADSQSDYLRKISLKMLTVETKFQTTGKQQKTAQAPSTMMQMPGQHSQSQPLLQSLMPQLQPQAGPYQQQLGLQDQLNTLQRDMQQRLHLSGVQLQNVMEQKQIQSQRVLPEASSTSIDSTTQTGNANTAEWQEEAYQKIKAMNDMYLPDLTEMYQKVCAKLQQQEVLTQPKEQIEKLKSLKLYLEHMLHFLQVAKNNIPACYKEKLDSYEKQIGRFLNSHRGKKPIPSHQGQQQLQTSGGHALSMPHQQQPQSQISQLQQHENHMNPQMQPMNIPNSGTSVQPSAVTSMPHGTLPSLSTQLGVPATQANVMSSLQSGSALDMGQGSASSSLQLGGQHTTYHPPQLKPGAQFPISSPQLLPAPSPQHFSPQIDQQNLLTSFPKSGTPLQSANSLFIVPSPSTPLAPSPIPGDSEKQASCISSPSNTGHVGHPQATAALAPAHSLAIGTPGINVFCERCERTDLEDKVDTTHGPAQCSMKGIFISCLIVIVFGFLLSLLAC</sequence>
<feature type="compositionally biased region" description="Low complexity" evidence="3">
    <location>
        <begin position="381"/>
        <end position="394"/>
    </location>
</feature>
<dbReference type="EMBL" id="JADFTS010000007">
    <property type="protein sequence ID" value="KAF9596252.1"/>
    <property type="molecule type" value="Genomic_DNA"/>
</dbReference>
<feature type="region of interest" description="Disordered" evidence="3">
    <location>
        <begin position="459"/>
        <end position="483"/>
    </location>
</feature>
<feature type="region of interest" description="Disordered" evidence="3">
    <location>
        <begin position="163"/>
        <end position="184"/>
    </location>
</feature>
<dbReference type="PANTHER" id="PTHR33137">
    <property type="entry name" value="MEDIATOR OF RNA POLYMERASE II TRANSCRIPTION SUBUNIT 15A-RELATED"/>
    <property type="match status" value="1"/>
</dbReference>
<evidence type="ECO:0000256" key="2">
    <source>
        <dbReference type="ARBA" id="ARBA00023242"/>
    </source>
</evidence>
<dbReference type="InterPro" id="IPR036529">
    <property type="entry name" value="KIX_dom_sf"/>
</dbReference>
<accession>A0A835HDG6</accession>
<proteinExistence type="predicted"/>
<evidence type="ECO:0000259" key="5">
    <source>
        <dbReference type="Pfam" id="PF16987"/>
    </source>
</evidence>
<reference evidence="6 7" key="1">
    <citation type="submission" date="2020-10" db="EMBL/GenBank/DDBJ databases">
        <title>The Coptis chinensis genome and diversification of protoberbering-type alkaloids.</title>
        <authorList>
            <person name="Wang B."/>
            <person name="Shu S."/>
            <person name="Song C."/>
            <person name="Liu Y."/>
        </authorList>
    </citation>
    <scope>NUCLEOTIDE SEQUENCE [LARGE SCALE GENOMIC DNA]</scope>
    <source>
        <strain evidence="6">HL-2020</strain>
        <tissue evidence="6">Leaf</tissue>
    </source>
</reference>
<keyword evidence="2" id="KW-0539">Nucleus</keyword>
<protein>
    <recommendedName>
        <fullName evidence="5">Mediator complex subunit 15 KIX domain-containing protein</fullName>
    </recommendedName>
</protein>
<feature type="compositionally biased region" description="Polar residues" evidence="3">
    <location>
        <begin position="287"/>
        <end position="297"/>
    </location>
</feature>
<feature type="domain" description="Mediator complex subunit 15 KIX" evidence="5">
    <location>
        <begin position="6"/>
        <end position="86"/>
    </location>
</feature>
<keyword evidence="7" id="KW-1185">Reference proteome</keyword>
<feature type="compositionally biased region" description="Low complexity" evidence="3">
    <location>
        <begin position="304"/>
        <end position="318"/>
    </location>
</feature>